<comment type="caution">
    <text evidence="2">The sequence shown here is derived from an EMBL/GenBank/DDBJ whole genome shotgun (WGS) entry which is preliminary data.</text>
</comment>
<protein>
    <submittedName>
        <fullName evidence="2">Uncharacterized protein</fullName>
    </submittedName>
</protein>
<dbReference type="EMBL" id="SJPI01000003">
    <property type="protein sequence ID" value="TWT49133.1"/>
    <property type="molecule type" value="Genomic_DNA"/>
</dbReference>
<evidence type="ECO:0000313" key="3">
    <source>
        <dbReference type="Proteomes" id="UP000316598"/>
    </source>
</evidence>
<evidence type="ECO:0000256" key="1">
    <source>
        <dbReference type="SAM" id="MobiDB-lite"/>
    </source>
</evidence>
<proteinExistence type="predicted"/>
<sequence length="59" mass="6672">MMSVSSTTESFQARPSTSAYTNLRGTSKDQFQNAENIASLQRKQPRSFTRLMPAKERVC</sequence>
<feature type="compositionally biased region" description="Polar residues" evidence="1">
    <location>
        <begin position="1"/>
        <end position="42"/>
    </location>
</feature>
<gene>
    <name evidence="2" type="ORF">Pla22_43250</name>
</gene>
<dbReference type="AlphaFoldDB" id="A0A5C5WGJ0"/>
<reference evidence="2 3" key="1">
    <citation type="submission" date="2019-02" db="EMBL/GenBank/DDBJ databases">
        <title>Deep-cultivation of Planctomycetes and their phenomic and genomic characterization uncovers novel biology.</title>
        <authorList>
            <person name="Wiegand S."/>
            <person name="Jogler M."/>
            <person name="Boedeker C."/>
            <person name="Pinto D."/>
            <person name="Vollmers J."/>
            <person name="Rivas-Marin E."/>
            <person name="Kohn T."/>
            <person name="Peeters S.H."/>
            <person name="Heuer A."/>
            <person name="Rast P."/>
            <person name="Oberbeckmann S."/>
            <person name="Bunk B."/>
            <person name="Jeske O."/>
            <person name="Meyerdierks A."/>
            <person name="Storesund J.E."/>
            <person name="Kallscheuer N."/>
            <person name="Luecker S."/>
            <person name="Lage O.M."/>
            <person name="Pohl T."/>
            <person name="Merkel B.J."/>
            <person name="Hornburger P."/>
            <person name="Mueller R.-W."/>
            <person name="Bruemmer F."/>
            <person name="Labrenz M."/>
            <person name="Spormann A.M."/>
            <person name="Op Den Camp H."/>
            <person name="Overmann J."/>
            <person name="Amann R."/>
            <person name="Jetten M.S.M."/>
            <person name="Mascher T."/>
            <person name="Medema M.H."/>
            <person name="Devos D.P."/>
            <person name="Kaster A.-K."/>
            <person name="Ovreas L."/>
            <person name="Rohde M."/>
            <person name="Galperin M.Y."/>
            <person name="Jogler C."/>
        </authorList>
    </citation>
    <scope>NUCLEOTIDE SEQUENCE [LARGE SCALE GENOMIC DNA]</scope>
    <source>
        <strain evidence="2 3">Pla22</strain>
    </source>
</reference>
<organism evidence="2 3">
    <name type="scientific">Rubripirellula amarantea</name>
    <dbReference type="NCBI Taxonomy" id="2527999"/>
    <lineage>
        <taxon>Bacteria</taxon>
        <taxon>Pseudomonadati</taxon>
        <taxon>Planctomycetota</taxon>
        <taxon>Planctomycetia</taxon>
        <taxon>Pirellulales</taxon>
        <taxon>Pirellulaceae</taxon>
        <taxon>Rubripirellula</taxon>
    </lineage>
</organism>
<accession>A0A5C5WGJ0</accession>
<name>A0A5C5WGJ0_9BACT</name>
<evidence type="ECO:0000313" key="2">
    <source>
        <dbReference type="EMBL" id="TWT49133.1"/>
    </source>
</evidence>
<keyword evidence="3" id="KW-1185">Reference proteome</keyword>
<feature type="region of interest" description="Disordered" evidence="1">
    <location>
        <begin position="1"/>
        <end position="59"/>
    </location>
</feature>
<dbReference type="Proteomes" id="UP000316598">
    <property type="component" value="Unassembled WGS sequence"/>
</dbReference>